<dbReference type="Proteomes" id="UP000265520">
    <property type="component" value="Unassembled WGS sequence"/>
</dbReference>
<feature type="non-terminal residue" evidence="1">
    <location>
        <position position="53"/>
    </location>
</feature>
<comment type="caution">
    <text evidence="1">The sequence shown here is derived from an EMBL/GenBank/DDBJ whole genome shotgun (WGS) entry which is preliminary data.</text>
</comment>
<sequence length="53" mass="5844">MQGRKENMLVLKPPPKPPDVDMFAVVTEIKHISDLTNIKNGIAQILVAPKPPI</sequence>
<name>A0A392V2B2_9FABA</name>
<dbReference type="EMBL" id="LXQA011021273">
    <property type="protein sequence ID" value="MCI81542.1"/>
    <property type="molecule type" value="Genomic_DNA"/>
</dbReference>
<reference evidence="1 2" key="1">
    <citation type="journal article" date="2018" name="Front. Plant Sci.">
        <title>Red Clover (Trifolium pratense) and Zigzag Clover (T. medium) - A Picture of Genomic Similarities and Differences.</title>
        <authorList>
            <person name="Dluhosova J."/>
            <person name="Istvanek J."/>
            <person name="Nedelnik J."/>
            <person name="Repkova J."/>
        </authorList>
    </citation>
    <scope>NUCLEOTIDE SEQUENCE [LARGE SCALE GENOMIC DNA]</scope>
    <source>
        <strain evidence="2">cv. 10/8</strain>
        <tissue evidence="1">Leaf</tissue>
    </source>
</reference>
<protein>
    <submittedName>
        <fullName evidence="1">Uncharacterized protein</fullName>
    </submittedName>
</protein>
<organism evidence="1 2">
    <name type="scientific">Trifolium medium</name>
    <dbReference type="NCBI Taxonomy" id="97028"/>
    <lineage>
        <taxon>Eukaryota</taxon>
        <taxon>Viridiplantae</taxon>
        <taxon>Streptophyta</taxon>
        <taxon>Embryophyta</taxon>
        <taxon>Tracheophyta</taxon>
        <taxon>Spermatophyta</taxon>
        <taxon>Magnoliopsida</taxon>
        <taxon>eudicotyledons</taxon>
        <taxon>Gunneridae</taxon>
        <taxon>Pentapetalae</taxon>
        <taxon>rosids</taxon>
        <taxon>fabids</taxon>
        <taxon>Fabales</taxon>
        <taxon>Fabaceae</taxon>
        <taxon>Papilionoideae</taxon>
        <taxon>50 kb inversion clade</taxon>
        <taxon>NPAAA clade</taxon>
        <taxon>Hologalegina</taxon>
        <taxon>IRL clade</taxon>
        <taxon>Trifolieae</taxon>
        <taxon>Trifolium</taxon>
    </lineage>
</organism>
<accession>A0A392V2B2</accession>
<dbReference type="AlphaFoldDB" id="A0A392V2B2"/>
<proteinExistence type="predicted"/>
<evidence type="ECO:0000313" key="1">
    <source>
        <dbReference type="EMBL" id="MCI81542.1"/>
    </source>
</evidence>
<evidence type="ECO:0000313" key="2">
    <source>
        <dbReference type="Proteomes" id="UP000265520"/>
    </source>
</evidence>
<keyword evidence="2" id="KW-1185">Reference proteome</keyword>